<evidence type="ECO:0008006" key="9">
    <source>
        <dbReference type="Google" id="ProtNLM"/>
    </source>
</evidence>
<keyword evidence="3 6" id="KW-0812">Transmembrane</keyword>
<evidence type="ECO:0000313" key="7">
    <source>
        <dbReference type="EMBL" id="EGJ99129.1"/>
    </source>
</evidence>
<dbReference type="Gene3D" id="1.20.1440.20">
    <property type="entry name" value="LemA-like domain"/>
    <property type="match status" value="1"/>
</dbReference>
<evidence type="ECO:0000256" key="2">
    <source>
        <dbReference type="ARBA" id="ARBA00008854"/>
    </source>
</evidence>
<dbReference type="InterPro" id="IPR023353">
    <property type="entry name" value="LemA-like_dom_sf"/>
</dbReference>
<sequence length="199" mass="22373">MKLTKGIIAIIVVVAIIGIGLIFFLWGKSLQNNMITKEEAVSSQWAQVQNAYQRRADLVPNLVATVKGYATHEQETLQAVVDARAKATQMNVNADQLTEENIKKYQEAQGQLGAALGRLLMVQENYPDLKANTNFLALQDELTGTENRISTERNKFNERVRDYNTYIRKFPNSFFAGDFDKKGYFEADASAQSAPKVEF</sequence>
<comment type="caution">
    <text evidence="7">The sequence shown here is derived from an EMBL/GenBank/DDBJ whole genome shotgun (WGS) entry which is preliminary data.</text>
</comment>
<comment type="subcellular location">
    <subcellularLocation>
        <location evidence="1">Membrane</location>
        <topology evidence="1">Single-pass membrane protein</topology>
    </subcellularLocation>
</comment>
<gene>
    <name evidence="7" type="ORF">HMPREF9455_00563</name>
</gene>
<dbReference type="InterPro" id="IPR007156">
    <property type="entry name" value="MamQ_LemA"/>
</dbReference>
<evidence type="ECO:0000256" key="1">
    <source>
        <dbReference type="ARBA" id="ARBA00004167"/>
    </source>
</evidence>
<organism evidence="7 8">
    <name type="scientific">Dysgonomonas gadei ATCC BAA-286</name>
    <dbReference type="NCBI Taxonomy" id="742766"/>
    <lineage>
        <taxon>Bacteria</taxon>
        <taxon>Pseudomonadati</taxon>
        <taxon>Bacteroidota</taxon>
        <taxon>Bacteroidia</taxon>
        <taxon>Bacteroidales</taxon>
        <taxon>Dysgonomonadaceae</taxon>
        <taxon>Dysgonomonas</taxon>
    </lineage>
</organism>
<dbReference type="PANTHER" id="PTHR34478">
    <property type="entry name" value="PROTEIN LEMA"/>
    <property type="match status" value="1"/>
</dbReference>
<feature type="transmembrane region" description="Helical" evidence="6">
    <location>
        <begin position="6"/>
        <end position="27"/>
    </location>
</feature>
<evidence type="ECO:0000256" key="4">
    <source>
        <dbReference type="ARBA" id="ARBA00022989"/>
    </source>
</evidence>
<dbReference type="HOGENOM" id="CLU_056714_0_1_10"/>
<keyword evidence="8" id="KW-1185">Reference proteome</keyword>
<comment type="similarity">
    <text evidence="2">Belongs to the LemA family.</text>
</comment>
<dbReference type="Pfam" id="PF04011">
    <property type="entry name" value="LemA"/>
    <property type="match status" value="1"/>
</dbReference>
<reference evidence="7 8" key="1">
    <citation type="submission" date="2011-04" db="EMBL/GenBank/DDBJ databases">
        <title>The Genome Sequence of Dysgonomonas gadei ATCC BAA-286.</title>
        <authorList>
            <consortium name="The Broad Institute Genome Sequencing Platform"/>
            <person name="Earl A."/>
            <person name="Ward D."/>
            <person name="Feldgarden M."/>
            <person name="Gevers D."/>
            <person name="Pudlo N."/>
            <person name="Martens E."/>
            <person name="Allen-Vercoe E."/>
            <person name="Young S.K."/>
            <person name="Zeng Q."/>
            <person name="Gargeya S."/>
            <person name="Fitzgerald M."/>
            <person name="Haas B."/>
            <person name="Abouelleil A."/>
            <person name="Alvarado L."/>
            <person name="Arachchi H.M."/>
            <person name="Berlin A."/>
            <person name="Brown A."/>
            <person name="Chapman S.B."/>
            <person name="Chen Z."/>
            <person name="Dunbar C."/>
            <person name="Freedman E."/>
            <person name="Gearin G."/>
            <person name="Gellesch M."/>
            <person name="Goldberg J."/>
            <person name="Griggs A."/>
            <person name="Gujja S."/>
            <person name="Heiman D."/>
            <person name="Howarth C."/>
            <person name="Larson L."/>
            <person name="Lui A."/>
            <person name="MacDonald P.J.P."/>
            <person name="Mehta T."/>
            <person name="Montmayeur A."/>
            <person name="Murphy C."/>
            <person name="Neiman D."/>
            <person name="Pearson M."/>
            <person name="Priest M."/>
            <person name="Roberts A."/>
            <person name="Saif S."/>
            <person name="Shea T."/>
            <person name="Shenoy N."/>
            <person name="Sisk P."/>
            <person name="Stolte C."/>
            <person name="Sykes S."/>
            <person name="Yandava C."/>
            <person name="Wortman J."/>
            <person name="Nusbaum C."/>
            <person name="Birren B."/>
        </authorList>
    </citation>
    <scope>NUCLEOTIDE SEQUENCE [LARGE SCALE GENOMIC DNA]</scope>
    <source>
        <strain evidence="7 8">ATCC BAA-286</strain>
    </source>
</reference>
<dbReference type="eggNOG" id="COG1704">
    <property type="taxonomic scope" value="Bacteria"/>
</dbReference>
<evidence type="ECO:0000256" key="6">
    <source>
        <dbReference type="SAM" id="Phobius"/>
    </source>
</evidence>
<proteinExistence type="inferred from homology"/>
<dbReference type="PANTHER" id="PTHR34478:SF2">
    <property type="entry name" value="MEMBRANE PROTEIN"/>
    <property type="match status" value="1"/>
</dbReference>
<keyword evidence="4 6" id="KW-1133">Transmembrane helix</keyword>
<evidence type="ECO:0000313" key="8">
    <source>
        <dbReference type="Proteomes" id="UP000004913"/>
    </source>
</evidence>
<keyword evidence="5 6" id="KW-0472">Membrane</keyword>
<dbReference type="EMBL" id="ADLV01000008">
    <property type="protein sequence ID" value="EGJ99129.1"/>
    <property type="molecule type" value="Genomic_DNA"/>
</dbReference>
<dbReference type="RefSeq" id="WP_006798070.1">
    <property type="nucleotide sequence ID" value="NZ_GL891979.1"/>
</dbReference>
<dbReference type="GO" id="GO:0016020">
    <property type="term" value="C:membrane"/>
    <property type="evidence" value="ECO:0007669"/>
    <property type="project" value="UniProtKB-SubCell"/>
</dbReference>
<evidence type="ECO:0000256" key="5">
    <source>
        <dbReference type="ARBA" id="ARBA00023136"/>
    </source>
</evidence>
<evidence type="ECO:0000256" key="3">
    <source>
        <dbReference type="ARBA" id="ARBA00022692"/>
    </source>
</evidence>
<dbReference type="SUPFAM" id="SSF140478">
    <property type="entry name" value="LemA-like"/>
    <property type="match status" value="1"/>
</dbReference>
<dbReference type="OrthoDB" id="9804152at2"/>
<name>F5ITZ6_9BACT</name>
<dbReference type="AlphaFoldDB" id="F5ITZ6"/>
<accession>F5ITZ6</accession>
<protein>
    <recommendedName>
        <fullName evidence="9">LemA family protein</fullName>
    </recommendedName>
</protein>
<dbReference type="Proteomes" id="UP000004913">
    <property type="component" value="Unassembled WGS sequence"/>
</dbReference>